<comment type="subcellular location">
    <subcellularLocation>
        <location evidence="1">Membrane</location>
        <topology evidence="1">Single-pass membrane protein</topology>
    </subcellularLocation>
</comment>
<comment type="caution">
    <text evidence="3">The sequence shown here is derived from an EMBL/GenBank/DDBJ whole genome shotgun (WGS) entry which is preliminary data.</text>
</comment>
<reference evidence="3" key="2">
    <citation type="submission" date="2023-06" db="EMBL/GenBank/DDBJ databases">
        <authorList>
            <person name="Ma L."/>
            <person name="Liu K.-W."/>
            <person name="Li Z."/>
            <person name="Hsiao Y.-Y."/>
            <person name="Qi Y."/>
            <person name="Fu T."/>
            <person name="Tang G."/>
            <person name="Zhang D."/>
            <person name="Sun W.-H."/>
            <person name="Liu D.-K."/>
            <person name="Li Y."/>
            <person name="Chen G.-Z."/>
            <person name="Liu X.-D."/>
            <person name="Liao X.-Y."/>
            <person name="Jiang Y.-T."/>
            <person name="Yu X."/>
            <person name="Hao Y."/>
            <person name="Huang J."/>
            <person name="Zhao X.-W."/>
            <person name="Ke S."/>
            <person name="Chen Y.-Y."/>
            <person name="Wu W.-L."/>
            <person name="Hsu J.-L."/>
            <person name="Lin Y.-F."/>
            <person name="Huang M.-D."/>
            <person name="Li C.-Y."/>
            <person name="Huang L."/>
            <person name="Wang Z.-W."/>
            <person name="Zhao X."/>
            <person name="Zhong W.-Y."/>
            <person name="Peng D.-H."/>
            <person name="Ahmad S."/>
            <person name="Lan S."/>
            <person name="Zhang J.-S."/>
            <person name="Tsai W.-C."/>
            <person name="Van De Peer Y."/>
            <person name="Liu Z.-J."/>
        </authorList>
    </citation>
    <scope>NUCLEOTIDE SEQUENCE</scope>
    <source>
        <strain evidence="3">SCP</strain>
        <tissue evidence="3">Leaves</tissue>
    </source>
</reference>
<dbReference type="InterPro" id="IPR024788">
    <property type="entry name" value="Malectin-like_Carb-bd_dom"/>
</dbReference>
<keyword evidence="3" id="KW-0808">Transferase</keyword>
<name>A0AAV9ALX8_ACOGR</name>
<organism evidence="3 4">
    <name type="scientific">Acorus gramineus</name>
    <name type="common">Dwarf sweet flag</name>
    <dbReference type="NCBI Taxonomy" id="55184"/>
    <lineage>
        <taxon>Eukaryota</taxon>
        <taxon>Viridiplantae</taxon>
        <taxon>Streptophyta</taxon>
        <taxon>Embryophyta</taxon>
        <taxon>Tracheophyta</taxon>
        <taxon>Spermatophyta</taxon>
        <taxon>Magnoliopsida</taxon>
        <taxon>Liliopsida</taxon>
        <taxon>Acoraceae</taxon>
        <taxon>Acorus</taxon>
    </lineage>
</organism>
<dbReference type="EMBL" id="JAUJYN010000008">
    <property type="protein sequence ID" value="KAK1265305.1"/>
    <property type="molecule type" value="Genomic_DNA"/>
</dbReference>
<reference evidence="3" key="1">
    <citation type="journal article" date="2023" name="Nat. Commun.">
        <title>Diploid and tetraploid genomes of Acorus and the evolution of monocots.</title>
        <authorList>
            <person name="Ma L."/>
            <person name="Liu K.W."/>
            <person name="Li Z."/>
            <person name="Hsiao Y.Y."/>
            <person name="Qi Y."/>
            <person name="Fu T."/>
            <person name="Tang G.D."/>
            <person name="Zhang D."/>
            <person name="Sun W.H."/>
            <person name="Liu D.K."/>
            <person name="Li Y."/>
            <person name="Chen G.Z."/>
            <person name="Liu X.D."/>
            <person name="Liao X.Y."/>
            <person name="Jiang Y.T."/>
            <person name="Yu X."/>
            <person name="Hao Y."/>
            <person name="Huang J."/>
            <person name="Zhao X.W."/>
            <person name="Ke S."/>
            <person name="Chen Y.Y."/>
            <person name="Wu W.L."/>
            <person name="Hsu J.L."/>
            <person name="Lin Y.F."/>
            <person name="Huang M.D."/>
            <person name="Li C.Y."/>
            <person name="Huang L."/>
            <person name="Wang Z.W."/>
            <person name="Zhao X."/>
            <person name="Zhong W.Y."/>
            <person name="Peng D.H."/>
            <person name="Ahmad S."/>
            <person name="Lan S."/>
            <person name="Zhang J.S."/>
            <person name="Tsai W.C."/>
            <person name="Van de Peer Y."/>
            <person name="Liu Z.J."/>
        </authorList>
    </citation>
    <scope>NUCLEOTIDE SEQUENCE</scope>
    <source>
        <strain evidence="3">SCP</strain>
    </source>
</reference>
<gene>
    <name evidence="3" type="ORF">QJS04_geneDACA015717</name>
</gene>
<feature type="domain" description="Malectin-like" evidence="2">
    <location>
        <begin position="2"/>
        <end position="137"/>
    </location>
</feature>
<proteinExistence type="predicted"/>
<keyword evidence="3" id="KW-0418">Kinase</keyword>
<dbReference type="Pfam" id="PF12819">
    <property type="entry name" value="Malectin_like"/>
    <property type="match status" value="1"/>
</dbReference>
<evidence type="ECO:0000259" key="2">
    <source>
        <dbReference type="Pfam" id="PF12819"/>
    </source>
</evidence>
<dbReference type="Proteomes" id="UP001179952">
    <property type="component" value="Unassembled WGS sequence"/>
</dbReference>
<dbReference type="AlphaFoldDB" id="A0AAV9ALX8"/>
<dbReference type="GO" id="GO:0016020">
    <property type="term" value="C:membrane"/>
    <property type="evidence" value="ECO:0007669"/>
    <property type="project" value="UniProtKB-SubCell"/>
</dbReference>
<dbReference type="PANTHER" id="PTHR45631">
    <property type="entry name" value="OS07G0107800 PROTEIN-RELATED"/>
    <property type="match status" value="1"/>
</dbReference>
<accession>A0AAV9ALX8</accession>
<evidence type="ECO:0000256" key="1">
    <source>
        <dbReference type="ARBA" id="ARBA00004167"/>
    </source>
</evidence>
<evidence type="ECO:0000313" key="4">
    <source>
        <dbReference type="Proteomes" id="UP001179952"/>
    </source>
</evidence>
<sequence length="144" mass="16230">MLRSFPTGDRNCYDIDMSSGGKDKKYFFLENHKKYLVRVVLFYGNYDGLDNPPEFELYVGVDHWTTTTVGRGEEKAYEVVMVARTETVSVCVVNTKKGTPYLSAIELRPLGDGGSSLYAAATEDTCLRLVARHNYAPLTEKKTR</sequence>
<dbReference type="GO" id="GO:0016301">
    <property type="term" value="F:kinase activity"/>
    <property type="evidence" value="ECO:0007669"/>
    <property type="project" value="UniProtKB-KW"/>
</dbReference>
<keyword evidence="3" id="KW-0675">Receptor</keyword>
<keyword evidence="4" id="KW-1185">Reference proteome</keyword>
<evidence type="ECO:0000313" key="3">
    <source>
        <dbReference type="EMBL" id="KAK1265305.1"/>
    </source>
</evidence>
<protein>
    <submittedName>
        <fullName evidence="3">LRR receptor-like serine/threonine-protein kinase</fullName>
    </submittedName>
</protein>
<dbReference type="PANTHER" id="PTHR45631:SF68">
    <property type="entry name" value="REPEAT FAMILY PROTEIN, PUTATIVE, EXPRESSED-RELATED"/>
    <property type="match status" value="1"/>
</dbReference>